<protein>
    <recommendedName>
        <fullName evidence="3">Peptidase family M48</fullName>
    </recommendedName>
</protein>
<dbReference type="EMBL" id="FQYP01000005">
    <property type="protein sequence ID" value="SHJ10395.1"/>
    <property type="molecule type" value="Genomic_DNA"/>
</dbReference>
<reference evidence="2" key="1">
    <citation type="submission" date="2016-11" db="EMBL/GenBank/DDBJ databases">
        <authorList>
            <person name="Varghese N."/>
            <person name="Submissions S."/>
        </authorList>
    </citation>
    <scope>NUCLEOTIDE SEQUENCE [LARGE SCALE GENOMIC DNA]</scope>
    <source>
        <strain evidence="2">DSM 22623</strain>
    </source>
</reference>
<organism evidence="1 2">
    <name type="scientific">Aquimarina spongiae</name>
    <dbReference type="NCBI Taxonomy" id="570521"/>
    <lineage>
        <taxon>Bacteria</taxon>
        <taxon>Pseudomonadati</taxon>
        <taxon>Bacteroidota</taxon>
        <taxon>Flavobacteriia</taxon>
        <taxon>Flavobacteriales</taxon>
        <taxon>Flavobacteriaceae</taxon>
        <taxon>Aquimarina</taxon>
    </lineage>
</organism>
<accession>A0A1M6GKC4</accession>
<name>A0A1M6GKC4_9FLAO</name>
<proteinExistence type="predicted"/>
<gene>
    <name evidence="1" type="ORF">SAMN04488508_105324</name>
</gene>
<dbReference type="STRING" id="570521.SAMN04488508_105324"/>
<dbReference type="Proteomes" id="UP000184432">
    <property type="component" value="Unassembled WGS sequence"/>
</dbReference>
<evidence type="ECO:0000313" key="1">
    <source>
        <dbReference type="EMBL" id="SHJ10395.1"/>
    </source>
</evidence>
<dbReference type="AlphaFoldDB" id="A0A1M6GKC4"/>
<keyword evidence="2" id="KW-1185">Reference proteome</keyword>
<evidence type="ECO:0008006" key="3">
    <source>
        <dbReference type="Google" id="ProtNLM"/>
    </source>
</evidence>
<evidence type="ECO:0000313" key="2">
    <source>
        <dbReference type="Proteomes" id="UP000184432"/>
    </source>
</evidence>
<sequence>MYRIYISIKLILTGFCILASNYIMAISNNIHLKNKIIPEALINEVGTALSYYPELAETRIEFKLKPSLKKSFMKAQPKFSSLIKSKGKREYVILISKVFKIDGMQLPLADIPKNVLIGWLGHELGHIMDYKNRNTINLIWFGIRYFFSQNHIREAERIADVYAITHQMQQYIVETKRFILNNGNFPMVYKDRIRKLYLSPDEILSLARELEGN</sequence>